<evidence type="ECO:0000313" key="1">
    <source>
        <dbReference type="EMBL" id="KAI0068006.1"/>
    </source>
</evidence>
<reference evidence="1" key="2">
    <citation type="journal article" date="2022" name="New Phytol.">
        <title>Evolutionary transition to the ectomycorrhizal habit in the genomes of a hyperdiverse lineage of mushroom-forming fungi.</title>
        <authorList>
            <person name="Looney B."/>
            <person name="Miyauchi S."/>
            <person name="Morin E."/>
            <person name="Drula E."/>
            <person name="Courty P.E."/>
            <person name="Kohler A."/>
            <person name="Kuo A."/>
            <person name="LaButti K."/>
            <person name="Pangilinan J."/>
            <person name="Lipzen A."/>
            <person name="Riley R."/>
            <person name="Andreopoulos W."/>
            <person name="He G."/>
            <person name="Johnson J."/>
            <person name="Nolan M."/>
            <person name="Tritt A."/>
            <person name="Barry K.W."/>
            <person name="Grigoriev I.V."/>
            <person name="Nagy L.G."/>
            <person name="Hibbett D."/>
            <person name="Henrissat B."/>
            <person name="Matheny P.B."/>
            <person name="Labbe J."/>
            <person name="Martin F.M."/>
        </authorList>
    </citation>
    <scope>NUCLEOTIDE SEQUENCE</scope>
    <source>
        <strain evidence="1">HHB10654</strain>
    </source>
</reference>
<sequence length="540" mass="59754">MSHLSAQSDTHAPSPKRSFSAVEHTDSSCNPSSNPLKIHQGSAYQHPQYAPAPQNEAALAFGPPQRRRVNPESLAARLGPELVAEMEKYIIPGNIEMPSFNIRRDIQVKFGADRRHIYDFFHSRGLRCLKDEKSVRRETVFQETRPRIARTVVPPPSPKAPEFKKRRVAATAAAASLVKPIRGPRKNKIHRKRMSNEAECTPLNYHGHTFPTPDYSELTEEDLSSNFIPPTNPLDGDFSLERAVGEVSHSYRERPLFERMAELEGSLQYSSSIPTSDKSWSMTSISSLASSPDLMDSSSVSSINTCCSALKTPKLDIGLPSRSEREEHYAWLADIFGPAAGIQESVGSYKSYMNQQRDLYFERLLQGDARRQLTAPVRSPATSEFQAWTRCAKQVQIPSVSEKQEPASALLPPSPSLGSTSDDTLSDVLDAMFPCLELVYPDDMASPDSPVLRSSSESLIPVSEGCNLSVIADVLVYNASLEQVKASHDPSKMPDLQLLPSCQARNCGPSPRIKEVAGSFYADMEWARMRLRTFSAAGEL</sequence>
<proteinExistence type="predicted"/>
<evidence type="ECO:0000313" key="2">
    <source>
        <dbReference type="Proteomes" id="UP000814140"/>
    </source>
</evidence>
<dbReference type="Proteomes" id="UP000814140">
    <property type="component" value="Unassembled WGS sequence"/>
</dbReference>
<name>A0ACB8THU0_9AGAM</name>
<protein>
    <submittedName>
        <fullName evidence="1">Uncharacterized protein</fullName>
    </submittedName>
</protein>
<dbReference type="EMBL" id="MU277188">
    <property type="protein sequence ID" value="KAI0068006.1"/>
    <property type="molecule type" value="Genomic_DNA"/>
</dbReference>
<gene>
    <name evidence="1" type="ORF">BV25DRAFT_1911043</name>
</gene>
<accession>A0ACB8THU0</accession>
<keyword evidence="2" id="KW-1185">Reference proteome</keyword>
<comment type="caution">
    <text evidence="1">The sequence shown here is derived from an EMBL/GenBank/DDBJ whole genome shotgun (WGS) entry which is preliminary data.</text>
</comment>
<organism evidence="1 2">
    <name type="scientific">Artomyces pyxidatus</name>
    <dbReference type="NCBI Taxonomy" id="48021"/>
    <lineage>
        <taxon>Eukaryota</taxon>
        <taxon>Fungi</taxon>
        <taxon>Dikarya</taxon>
        <taxon>Basidiomycota</taxon>
        <taxon>Agaricomycotina</taxon>
        <taxon>Agaricomycetes</taxon>
        <taxon>Russulales</taxon>
        <taxon>Auriscalpiaceae</taxon>
        <taxon>Artomyces</taxon>
    </lineage>
</organism>
<reference evidence="1" key="1">
    <citation type="submission" date="2021-03" db="EMBL/GenBank/DDBJ databases">
        <authorList>
            <consortium name="DOE Joint Genome Institute"/>
            <person name="Ahrendt S."/>
            <person name="Looney B.P."/>
            <person name="Miyauchi S."/>
            <person name="Morin E."/>
            <person name="Drula E."/>
            <person name="Courty P.E."/>
            <person name="Chicoki N."/>
            <person name="Fauchery L."/>
            <person name="Kohler A."/>
            <person name="Kuo A."/>
            <person name="Labutti K."/>
            <person name="Pangilinan J."/>
            <person name="Lipzen A."/>
            <person name="Riley R."/>
            <person name="Andreopoulos W."/>
            <person name="He G."/>
            <person name="Johnson J."/>
            <person name="Barry K.W."/>
            <person name="Grigoriev I.V."/>
            <person name="Nagy L."/>
            <person name="Hibbett D."/>
            <person name="Henrissat B."/>
            <person name="Matheny P.B."/>
            <person name="Labbe J."/>
            <person name="Martin F."/>
        </authorList>
    </citation>
    <scope>NUCLEOTIDE SEQUENCE</scope>
    <source>
        <strain evidence="1">HHB10654</strain>
    </source>
</reference>